<evidence type="ECO:0000256" key="3">
    <source>
        <dbReference type="PROSITE-ProRule" id="PRU00339"/>
    </source>
</evidence>
<dbReference type="SMART" id="SM00028">
    <property type="entry name" value="TPR"/>
    <property type="match status" value="10"/>
</dbReference>
<dbReference type="PANTHER" id="PTHR15704:SF7">
    <property type="entry name" value="SUPERKILLER COMPLEX PROTEIN 3"/>
    <property type="match status" value="1"/>
</dbReference>
<evidence type="ECO:0000256" key="4">
    <source>
        <dbReference type="SAM" id="MobiDB-lite"/>
    </source>
</evidence>
<dbReference type="PANTHER" id="PTHR15704">
    <property type="entry name" value="SUPERKILLER 3 PROTEIN-RELATED"/>
    <property type="match status" value="1"/>
</dbReference>
<dbReference type="PROSITE" id="PS50293">
    <property type="entry name" value="TPR_REGION"/>
    <property type="match status" value="1"/>
</dbReference>
<feature type="region of interest" description="Disordered" evidence="4">
    <location>
        <begin position="320"/>
        <end position="351"/>
    </location>
</feature>
<feature type="repeat" description="TPR" evidence="3">
    <location>
        <begin position="1150"/>
        <end position="1183"/>
    </location>
</feature>
<dbReference type="Pfam" id="PF18833">
    <property type="entry name" value="TPR_22"/>
    <property type="match status" value="1"/>
</dbReference>
<reference evidence="6" key="1">
    <citation type="submission" date="2014-12" db="EMBL/GenBank/DDBJ databases">
        <title>Genome Sequence of Valsa Canker Pathogens Uncovers a Specific Adaption of Colonization on Woody Bark.</title>
        <authorList>
            <person name="Yin Z."/>
            <person name="Liu H."/>
            <person name="Gao X."/>
            <person name="Li Z."/>
            <person name="Song N."/>
            <person name="Ke X."/>
            <person name="Dai Q."/>
            <person name="Wu Y."/>
            <person name="Sun Y."/>
            <person name="Xu J.-R."/>
            <person name="Kang Z.K."/>
            <person name="Wang L."/>
            <person name="Huang L."/>
        </authorList>
    </citation>
    <scope>NUCLEOTIDE SEQUENCE [LARGE SCALE GENOMIC DNA]</scope>
    <source>
        <strain evidence="6">SXYL134</strain>
    </source>
</reference>
<dbReference type="InterPro" id="IPR039226">
    <property type="entry name" value="Ski3/TTC37"/>
</dbReference>
<protein>
    <submittedName>
        <fullName evidence="5">Superkiller protein 3</fullName>
    </submittedName>
</protein>
<dbReference type="OrthoDB" id="421075at2759"/>
<evidence type="ECO:0000313" key="5">
    <source>
        <dbReference type="EMBL" id="KUI58233.1"/>
    </source>
</evidence>
<feature type="compositionally biased region" description="Acidic residues" evidence="4">
    <location>
        <begin position="335"/>
        <end position="346"/>
    </location>
</feature>
<evidence type="ECO:0000256" key="2">
    <source>
        <dbReference type="ARBA" id="ARBA00022803"/>
    </source>
</evidence>
<dbReference type="Pfam" id="PF13176">
    <property type="entry name" value="TPR_7"/>
    <property type="match status" value="1"/>
</dbReference>
<sequence>MSSSKAALKALFEAVKQQKFDDVLEQAQDLTQREPKNHQGLIFLALALDKKNRLDESEKTYEAAAKLKPNDAQAWQGLIKLYEKQGAKKLSSHQNAIVRLAEILRNSEQTYKYQKAVDDFIAFARAQGNTYQYVDALTLALPDSPVYFAVEGRSRPAETYETIAKILEAEEKKQINTLIGERRTRIGARVSEVTVEVKREILGRSRLGHFYREIINWTNDDDVRRQYEEKLLQHCYDRLLVFPAGPDKSQELQTVLKLAGDMVIIKHPFRLAWEITINWKDFKETKEWDVTILRDYCTFFPDSDLCRVITGYLSNDLSPFPKLEPQPEAPAENSEAPDESEDDDDGGAPTTVIPITEEDRLLMMSEGILTAKSLFAYRLMAEYYEYLQEYEGNVEMIRKALVFLVSERDKTGMDFQNTKDVYNIRLATALVFYQSPRHHQEAKALFDDVLARDPTATPALIGVGLIFEEEEEYGEAVDFLERALKRDPENLRVRSEAAWVKALNGDYSTSAAELERCIPLILAKGDTSKDLLAQTQYRLGSCLWNVDTSKAARKNRGPGSAYIYFLDSLKSNLNFAPSYTALGVYYFDYAKDKKRARKCFQKAVELSPSEIVSAERLARSFADEADWDRVELVAQRIVDSGKVKPPPGSKRKGISWPFAALGVAELHKQDFHKAIVSFQSALRMSPNDYHSWVGLGESYYSSGRYISATKAIQNAQRLEQVLDTIGPDETWFTKFMLANIKRELGEFDEAIGLYQDVMQSRPDEAGVAIALMQTLVDNAADSLEKGLFGKSVTTAKDALDFAIKAPEDIKDTFNFWKAVADSCSIFTSIQGRVTDLPVEIVRTLIGADDDKPEYQVLKEVDGVGNAVILAEGIFPDDEKVGVELTRALHATILAHKRAIHASSNDIYAQSVAYYNLGWAEQRAHICLPENLKKKSSRYSKAAVKCFKRAIELEAGNSEFWNALGVVTSQINPAVSQHAFVRSLYLNERSAQVWTNLGTLGLIQNDLQLANEALTRAQSTDPDYAHAWLGQGLVALMHGDMKEARSLFTHAMEISEASSLVSRQQYSLSIFDHILTGPSNTSVTPLIQAIFALGQLRGLKPQNLAYGHLSTLFQERTHDSQKPVELLEEMCSTLEADYEVTESAQSLKRFALAKTDLARAYLAVGSYDEAVDCGETALQLSSDESDSELTAEERRKARLSAHVTVGLAQYYRGQPDEAVTYFQSALQESDNNPDAVCLLAQILWATGSDEARENARTKLFEVIEERPDHVQSVVLLGVIAILDEDEESLEAVISELEGLRTNDKVTSAEQFQIGEVLQAAAALSGKGAEAKLVNAAQTDVMLYPHLPHGWSSLGDAAGDEDESSRKMAVMVASQAMPPKGDLGAEDLAKAYSATGKAADGQVGLVLAPWLKNAWQGLADCSDSDLWNARQFNGKDLLALAILQHQPVSRVLRSTTTTSLLLGRRLGWCFLLVPHPATAADRQPDDLTPPRLLAPLDGLEVLDLLPPAPGQVLHVDDLHVDVVRQPGLPGRRVRDAGGEGEGRDGGRVEEARRGEV</sequence>
<feature type="region of interest" description="Disordered" evidence="4">
    <location>
        <begin position="1524"/>
        <end position="1554"/>
    </location>
</feature>
<gene>
    <name evidence="5" type="ORF">VP1G_05516</name>
</gene>
<keyword evidence="2 3" id="KW-0802">TPR repeat</keyword>
<feature type="repeat" description="TPR" evidence="3">
    <location>
        <begin position="990"/>
        <end position="1023"/>
    </location>
</feature>
<dbReference type="Gene3D" id="1.25.40.10">
    <property type="entry name" value="Tetratricopeptide repeat domain"/>
    <property type="match status" value="5"/>
</dbReference>
<evidence type="ECO:0000256" key="1">
    <source>
        <dbReference type="ARBA" id="ARBA00022737"/>
    </source>
</evidence>
<dbReference type="GO" id="GO:0055087">
    <property type="term" value="C:Ski complex"/>
    <property type="evidence" value="ECO:0007669"/>
    <property type="project" value="InterPro"/>
</dbReference>
<feature type="repeat" description="TPR" evidence="3">
    <location>
        <begin position="457"/>
        <end position="490"/>
    </location>
</feature>
<evidence type="ECO:0000313" key="6">
    <source>
        <dbReference type="Proteomes" id="UP000078576"/>
    </source>
</evidence>
<dbReference type="InterPro" id="IPR019734">
    <property type="entry name" value="TPR_rpt"/>
</dbReference>
<dbReference type="Pfam" id="PF13432">
    <property type="entry name" value="TPR_16"/>
    <property type="match status" value="5"/>
</dbReference>
<dbReference type="Pfam" id="PF13181">
    <property type="entry name" value="TPR_8"/>
    <property type="match status" value="1"/>
</dbReference>
<dbReference type="GO" id="GO:0006401">
    <property type="term" value="P:RNA catabolic process"/>
    <property type="evidence" value="ECO:0007669"/>
    <property type="project" value="InterPro"/>
</dbReference>
<dbReference type="EMBL" id="KN714710">
    <property type="protein sequence ID" value="KUI58233.1"/>
    <property type="molecule type" value="Genomic_DNA"/>
</dbReference>
<proteinExistence type="predicted"/>
<feature type="repeat" description="TPR" evidence="3">
    <location>
        <begin position="1024"/>
        <end position="1057"/>
    </location>
</feature>
<keyword evidence="1" id="KW-0677">Repeat</keyword>
<dbReference type="InterPro" id="IPR011990">
    <property type="entry name" value="TPR-like_helical_dom_sf"/>
</dbReference>
<feature type="repeat" description="TPR" evidence="3">
    <location>
        <begin position="1198"/>
        <end position="1231"/>
    </location>
</feature>
<dbReference type="STRING" id="694573.A0A194V2U6"/>
<name>A0A194V2U6_CYTMA</name>
<keyword evidence="6" id="KW-1185">Reference proteome</keyword>
<feature type="repeat" description="TPR" evidence="3">
    <location>
        <begin position="655"/>
        <end position="688"/>
    </location>
</feature>
<accession>A0A194V2U6</accession>
<dbReference type="SUPFAM" id="SSF48452">
    <property type="entry name" value="TPR-like"/>
    <property type="match status" value="3"/>
</dbReference>
<dbReference type="PROSITE" id="PS50005">
    <property type="entry name" value="TPR"/>
    <property type="match status" value="6"/>
</dbReference>
<dbReference type="InterPro" id="IPR040962">
    <property type="entry name" value="TPR_22"/>
</dbReference>
<feature type="compositionally biased region" description="Basic and acidic residues" evidence="4">
    <location>
        <begin position="1530"/>
        <end position="1554"/>
    </location>
</feature>
<organism evidence="5 6">
    <name type="scientific">Cytospora mali</name>
    <name type="common">Apple Valsa canker fungus</name>
    <name type="synonym">Valsa mali</name>
    <dbReference type="NCBI Taxonomy" id="578113"/>
    <lineage>
        <taxon>Eukaryota</taxon>
        <taxon>Fungi</taxon>
        <taxon>Dikarya</taxon>
        <taxon>Ascomycota</taxon>
        <taxon>Pezizomycotina</taxon>
        <taxon>Sordariomycetes</taxon>
        <taxon>Sordariomycetidae</taxon>
        <taxon>Diaporthales</taxon>
        <taxon>Cytosporaceae</taxon>
        <taxon>Cytospora</taxon>
    </lineage>
</organism>
<dbReference type="Proteomes" id="UP000078576">
    <property type="component" value="Unassembled WGS sequence"/>
</dbReference>